<evidence type="ECO:0008006" key="3">
    <source>
        <dbReference type="Google" id="ProtNLM"/>
    </source>
</evidence>
<sequence>MNRARNQALVELNADYEAAATPLLREYPTIERLSWTQQQNEATAYQAWLDSGSEGDMPATPALSAILKGRNGTDGTESLADLVAAVLRNAEAFIQWQEYTGLRQRGEWMIQAAETVEEAQAVTWESLAVG</sequence>
<reference evidence="1" key="2">
    <citation type="submission" date="2017-11" db="EMBL/GenBank/DDBJ databases">
        <authorList>
            <person name="Das S.K."/>
        </authorList>
    </citation>
    <scope>NUCLEOTIDE SEQUENCE</scope>
    <source>
        <strain evidence="1">S4-41</strain>
    </source>
</reference>
<evidence type="ECO:0000313" key="2">
    <source>
        <dbReference type="Proteomes" id="UP001162135"/>
    </source>
</evidence>
<proteinExistence type="predicted"/>
<dbReference type="EMBL" id="PGFS01000001">
    <property type="protein sequence ID" value="MDH4572480.1"/>
    <property type="molecule type" value="Genomic_DNA"/>
</dbReference>
<protein>
    <recommendedName>
        <fullName evidence="3">DUF4376 domain-containing protein</fullName>
    </recommendedName>
</protein>
<comment type="caution">
    <text evidence="1">The sequence shown here is derived from an EMBL/GenBank/DDBJ whole genome shotgun (WGS) entry which is preliminary data.</text>
</comment>
<dbReference type="Proteomes" id="UP001162135">
    <property type="component" value="Unassembled WGS sequence"/>
</dbReference>
<organism evidence="1 2">
    <name type="scientific">Salinicola acroporae</name>
    <dbReference type="NCBI Taxonomy" id="1541440"/>
    <lineage>
        <taxon>Bacteria</taxon>
        <taxon>Pseudomonadati</taxon>
        <taxon>Pseudomonadota</taxon>
        <taxon>Gammaproteobacteria</taxon>
        <taxon>Oceanospirillales</taxon>
        <taxon>Halomonadaceae</taxon>
        <taxon>Salinicola</taxon>
    </lineage>
</organism>
<evidence type="ECO:0000313" key="1">
    <source>
        <dbReference type="EMBL" id="MDH4572480.1"/>
    </source>
</evidence>
<keyword evidence="2" id="KW-1185">Reference proteome</keyword>
<reference evidence="1" key="1">
    <citation type="journal article" date="2015" name="Antonie Van Leeuwenhoek">
        <title>Comparative 16S rRNA signatures and multilocus sequence analysis for the genus Salinicola and description of Salinicola acroporae sp. nov., isolated from coral Acropora digitifera.</title>
        <authorList>
            <person name="Lepcha R.T."/>
            <person name="Poddar A."/>
            <person name="Schumann P."/>
            <person name="Das S.K."/>
        </authorList>
    </citation>
    <scope>NUCLEOTIDE SEQUENCE</scope>
    <source>
        <strain evidence="1">S4-41</strain>
    </source>
</reference>
<gene>
    <name evidence="1" type="ORF">CUR86_08420</name>
</gene>
<accession>A0ABT6I5C8</accession>
<name>A0ABT6I5C8_9GAMM</name>